<dbReference type="SUPFAM" id="SSF52540">
    <property type="entry name" value="P-loop containing nucleoside triphosphate hydrolases"/>
    <property type="match status" value="1"/>
</dbReference>
<proteinExistence type="predicted"/>
<keyword evidence="1" id="KW-0547">Nucleotide-binding</keyword>
<evidence type="ECO:0000259" key="6">
    <source>
        <dbReference type="PROSITE" id="PS51194"/>
    </source>
</evidence>
<dbReference type="PROSITE" id="PS51194">
    <property type="entry name" value="HELICASE_CTER"/>
    <property type="match status" value="1"/>
</dbReference>
<evidence type="ECO:0000256" key="2">
    <source>
        <dbReference type="ARBA" id="ARBA00022801"/>
    </source>
</evidence>
<dbReference type="Pfam" id="PF00271">
    <property type="entry name" value="Helicase_C"/>
    <property type="match status" value="1"/>
</dbReference>
<dbReference type="PANTHER" id="PTHR47961">
    <property type="entry name" value="DNA POLYMERASE THETA, PUTATIVE (AFU_ORTHOLOGUE AFUA_1G05260)-RELATED"/>
    <property type="match status" value="1"/>
</dbReference>
<keyword evidence="3 7" id="KW-0347">Helicase</keyword>
<dbReference type="GO" id="GO:0016787">
    <property type="term" value="F:hydrolase activity"/>
    <property type="evidence" value="ECO:0007669"/>
    <property type="project" value="UniProtKB-KW"/>
</dbReference>
<dbReference type="InterPro" id="IPR001650">
    <property type="entry name" value="Helicase_C-like"/>
</dbReference>
<dbReference type="InterPro" id="IPR050474">
    <property type="entry name" value="Hel308_SKI2-like"/>
</dbReference>
<dbReference type="AlphaFoldDB" id="A0AAP9VX35"/>
<sequence length="841" mass="94106">MITDLIDKVWKNERFQDAVRNIEISWISKELSLDSGKTLDVDLVKKAMQAAAILACSDNLEHRSTAYRLATSIYDLYQGEEINFHKPLRVILTRLENFPSIKTKTDVSEVGKDLPISLVTEELIASKSREVFLEDESFLLTGFQYSLWRLLLDERKAAISAPTSAGKSYVLQKFLQHVCNADQVSVFYLVPTRALIAQVSADLSKIFSGLDEDSIDIVSVPPDAEVELSKRAVYVMTQERTQLLLNTHPGLIPKVVVIDEAHSISDGSRGVLLQSVIDSLLRRNAFAQILFASPMIKNLEIFERLFRVDEIDCVVSEEPAVAQNFVVLEIDPEEDGLIKVNPRGDGRADLGYIGDIKIKSELATRADRLSYIPAYVGKGSINIIYANGADEAERVAIKLANILRGRRSTPRREALAELAIETVHESYEMATCAKKGVAFHYGEVPALLRRAVESAVSDGDIDFLVCTSTLLQGVNLPAKNIFLYRPEKGSNKPLKSTDFWNLAGRAGRLLKEFKGNIFLIDYGLWKERPLEQSKKEIVVPAIERIIKENPRELLNIIEGKRHTKRRDSPDVESVFVKLFSDHRSGELQRTFEGAGIVDPNYREQIESALQLAASEISLPDSVLVQSPNISAHKQQALFNRIQCLIDQGADVNDLLPVHPLKVGAYTSCVNVLGLCHEYLLGLDSESKLASFQAVIALKWMRGVTLPQIIDGQIERKPNADRRVLIRKVLEVIEKDIRFQAVRLYGCYISIIKHILELRGWRELANHVVPISLFLEVGACDKTTISLMSLGLSRVTAKQLGLKSISKSLDVRSARKWVRSIDIKKLGLSELVEREIVALNLV</sequence>
<protein>
    <submittedName>
        <fullName evidence="7">DEAD/DEAH box helicase</fullName>
    </submittedName>
</protein>
<dbReference type="GO" id="GO:0003676">
    <property type="term" value="F:nucleic acid binding"/>
    <property type="evidence" value="ECO:0007669"/>
    <property type="project" value="InterPro"/>
</dbReference>
<dbReference type="SMART" id="SM00487">
    <property type="entry name" value="DEXDc"/>
    <property type="match status" value="1"/>
</dbReference>
<dbReference type="EMBL" id="CP061079">
    <property type="protein sequence ID" value="QNR49262.1"/>
    <property type="molecule type" value="Genomic_DNA"/>
</dbReference>
<evidence type="ECO:0000256" key="4">
    <source>
        <dbReference type="ARBA" id="ARBA00022840"/>
    </source>
</evidence>
<keyword evidence="2" id="KW-0378">Hydrolase</keyword>
<dbReference type="Proteomes" id="UP000516316">
    <property type="component" value="Chromosome"/>
</dbReference>
<evidence type="ECO:0000256" key="3">
    <source>
        <dbReference type="ARBA" id="ARBA00022806"/>
    </source>
</evidence>
<reference evidence="7 8" key="1">
    <citation type="submission" date="2020-09" db="EMBL/GenBank/DDBJ databases">
        <title>The Genome Sequence of Pseudomonas chlororaphis strain Qlu-1 - A phenazine-derivative-producing strain.</title>
        <authorList>
            <person name="Li L."/>
            <person name="Liu K."/>
        </authorList>
    </citation>
    <scope>NUCLEOTIDE SEQUENCE [LARGE SCALE GENOMIC DNA]</scope>
    <source>
        <strain evidence="8">qlu-1</strain>
    </source>
</reference>
<feature type="domain" description="Helicase C-terminal" evidence="6">
    <location>
        <begin position="368"/>
        <end position="554"/>
    </location>
</feature>
<dbReference type="GO" id="GO:0005524">
    <property type="term" value="F:ATP binding"/>
    <property type="evidence" value="ECO:0007669"/>
    <property type="project" value="UniProtKB-KW"/>
</dbReference>
<dbReference type="InterPro" id="IPR027417">
    <property type="entry name" value="P-loop_NTPase"/>
</dbReference>
<evidence type="ECO:0000313" key="8">
    <source>
        <dbReference type="Proteomes" id="UP000516316"/>
    </source>
</evidence>
<evidence type="ECO:0000256" key="1">
    <source>
        <dbReference type="ARBA" id="ARBA00022741"/>
    </source>
</evidence>
<dbReference type="GO" id="GO:0004386">
    <property type="term" value="F:helicase activity"/>
    <property type="evidence" value="ECO:0007669"/>
    <property type="project" value="UniProtKB-KW"/>
</dbReference>
<accession>A0AAP9VX35</accession>
<gene>
    <name evidence="7" type="ORF">HLB40_07085</name>
</gene>
<name>A0AAP9VX35_9PSED</name>
<dbReference type="InterPro" id="IPR014001">
    <property type="entry name" value="Helicase_ATP-bd"/>
</dbReference>
<dbReference type="RefSeq" id="WP_157832209.1">
    <property type="nucleotide sequence ID" value="NZ_CP025309.1"/>
</dbReference>
<feature type="domain" description="Helicase ATP-binding" evidence="5">
    <location>
        <begin position="148"/>
        <end position="313"/>
    </location>
</feature>
<keyword evidence="4" id="KW-0067">ATP-binding</keyword>
<evidence type="ECO:0000259" key="5">
    <source>
        <dbReference type="PROSITE" id="PS51192"/>
    </source>
</evidence>
<dbReference type="PANTHER" id="PTHR47961:SF6">
    <property type="entry name" value="DNA-DIRECTED DNA POLYMERASE"/>
    <property type="match status" value="1"/>
</dbReference>
<evidence type="ECO:0000313" key="7">
    <source>
        <dbReference type="EMBL" id="QNR49262.1"/>
    </source>
</evidence>
<dbReference type="SMART" id="SM00490">
    <property type="entry name" value="HELICc"/>
    <property type="match status" value="1"/>
</dbReference>
<organism evidence="7 8">
    <name type="scientific">Pseudomonas chlororaphis</name>
    <dbReference type="NCBI Taxonomy" id="587753"/>
    <lineage>
        <taxon>Bacteria</taxon>
        <taxon>Pseudomonadati</taxon>
        <taxon>Pseudomonadota</taxon>
        <taxon>Gammaproteobacteria</taxon>
        <taxon>Pseudomonadales</taxon>
        <taxon>Pseudomonadaceae</taxon>
        <taxon>Pseudomonas</taxon>
    </lineage>
</organism>
<dbReference type="Pfam" id="PF00270">
    <property type="entry name" value="DEAD"/>
    <property type="match status" value="1"/>
</dbReference>
<dbReference type="Gene3D" id="3.40.50.300">
    <property type="entry name" value="P-loop containing nucleotide triphosphate hydrolases"/>
    <property type="match status" value="2"/>
</dbReference>
<dbReference type="InterPro" id="IPR011545">
    <property type="entry name" value="DEAD/DEAH_box_helicase_dom"/>
</dbReference>
<dbReference type="PROSITE" id="PS51192">
    <property type="entry name" value="HELICASE_ATP_BIND_1"/>
    <property type="match status" value="1"/>
</dbReference>